<keyword evidence="1" id="KW-0812">Transmembrane</keyword>
<keyword evidence="1" id="KW-1133">Transmembrane helix</keyword>
<evidence type="ECO:0000313" key="3">
    <source>
        <dbReference type="EMBL" id="MDO7837606.1"/>
    </source>
</evidence>
<keyword evidence="1" id="KW-0472">Membrane</keyword>
<evidence type="ECO:0000259" key="2">
    <source>
        <dbReference type="Pfam" id="PF02517"/>
    </source>
</evidence>
<dbReference type="PANTHER" id="PTHR36435">
    <property type="entry name" value="SLR1288 PROTEIN"/>
    <property type="match status" value="1"/>
</dbReference>
<reference evidence="3" key="1">
    <citation type="submission" date="2023-07" db="EMBL/GenBank/DDBJ databases">
        <title>Bacterial whole genome sequence for Sphingobium sp. HBC34.</title>
        <authorList>
            <person name="Le V."/>
            <person name="Ko S.-R."/>
            <person name="Ahn C.-Y."/>
            <person name="Oh H.-M."/>
        </authorList>
    </citation>
    <scope>NUCLEOTIDE SEQUENCE</scope>
    <source>
        <strain evidence="3">HBC34</strain>
    </source>
</reference>
<comment type="caution">
    <text evidence="3">The sequence shown here is derived from an EMBL/GenBank/DDBJ whole genome shotgun (WGS) entry which is preliminary data.</text>
</comment>
<keyword evidence="3" id="KW-0482">Metalloprotease</keyword>
<accession>A0ABT8ZTW4</accession>
<name>A0ABT8ZTW4_9SPHN</name>
<dbReference type="Proteomes" id="UP001176471">
    <property type="component" value="Unassembled WGS sequence"/>
</dbReference>
<protein>
    <submittedName>
        <fullName evidence="3">CPBP family intramembrane metalloprotease</fullName>
        <ecNumber evidence="3">3.4.-.-</ecNumber>
    </submittedName>
</protein>
<dbReference type="PANTHER" id="PTHR36435:SF1">
    <property type="entry name" value="CAAX AMINO TERMINAL PROTEASE FAMILY PROTEIN"/>
    <property type="match status" value="1"/>
</dbReference>
<feature type="transmembrane region" description="Helical" evidence="1">
    <location>
        <begin position="20"/>
        <end position="41"/>
    </location>
</feature>
<dbReference type="Pfam" id="PF02517">
    <property type="entry name" value="Rce1-like"/>
    <property type="match status" value="1"/>
</dbReference>
<feature type="transmembrane region" description="Helical" evidence="1">
    <location>
        <begin position="53"/>
        <end position="69"/>
    </location>
</feature>
<feature type="transmembrane region" description="Helical" evidence="1">
    <location>
        <begin position="220"/>
        <end position="238"/>
    </location>
</feature>
<dbReference type="EMBL" id="JAUQOM010000052">
    <property type="protein sequence ID" value="MDO7837606.1"/>
    <property type="molecule type" value="Genomic_DNA"/>
</dbReference>
<dbReference type="EC" id="3.4.-.-" evidence="3"/>
<evidence type="ECO:0000313" key="4">
    <source>
        <dbReference type="Proteomes" id="UP001176471"/>
    </source>
</evidence>
<sequence>MATNAMDAPSAGRAKLFSGWMVAGLLALHVAALTVIHYVVGPMLGISPSTPDLIAATIVSAAVIVISLVRRDVTTADRRARVLAVLPRWNAATILTIVGALAISQIPLGIMALQGNTVWQMGAAEKLAIGEALAASGGASSIALVVATVLVAPAIEELLYRGYLLGALRERMPAFAAVLVSALLFVFVLHFEPSNLVAAFCLGLGTGWCALRTSSLLPGFVVHAASNAFGLWYLSLAAA</sequence>
<dbReference type="InterPro" id="IPR052710">
    <property type="entry name" value="CAAX_protease"/>
</dbReference>
<dbReference type="RefSeq" id="WP_304537810.1">
    <property type="nucleotide sequence ID" value="NZ_JAUQOM010000052.1"/>
</dbReference>
<keyword evidence="4" id="KW-1185">Reference proteome</keyword>
<dbReference type="GO" id="GO:0008237">
    <property type="term" value="F:metallopeptidase activity"/>
    <property type="evidence" value="ECO:0007669"/>
    <property type="project" value="UniProtKB-KW"/>
</dbReference>
<dbReference type="InterPro" id="IPR003675">
    <property type="entry name" value="Rce1/LyrA-like_dom"/>
</dbReference>
<feature type="transmembrane region" description="Helical" evidence="1">
    <location>
        <begin position="89"/>
        <end position="113"/>
    </location>
</feature>
<keyword evidence="3" id="KW-0378">Hydrolase</keyword>
<keyword evidence="3" id="KW-0645">Protease</keyword>
<feature type="domain" description="CAAX prenyl protease 2/Lysostaphin resistance protein A-like" evidence="2">
    <location>
        <begin position="140"/>
        <end position="229"/>
    </location>
</feature>
<proteinExistence type="predicted"/>
<evidence type="ECO:0000256" key="1">
    <source>
        <dbReference type="SAM" id="Phobius"/>
    </source>
</evidence>
<organism evidence="3 4">
    <name type="scientific">Sphingobium cyanobacteriorum</name>
    <dbReference type="NCBI Taxonomy" id="3063954"/>
    <lineage>
        <taxon>Bacteria</taxon>
        <taxon>Pseudomonadati</taxon>
        <taxon>Pseudomonadota</taxon>
        <taxon>Alphaproteobacteria</taxon>
        <taxon>Sphingomonadales</taxon>
        <taxon>Sphingomonadaceae</taxon>
        <taxon>Sphingobium</taxon>
    </lineage>
</organism>
<feature type="transmembrane region" description="Helical" evidence="1">
    <location>
        <begin position="133"/>
        <end position="152"/>
    </location>
</feature>
<gene>
    <name evidence="3" type="ORF">Q4610_21470</name>
</gene>
<feature type="transmembrane region" description="Helical" evidence="1">
    <location>
        <begin position="172"/>
        <end position="190"/>
    </location>
</feature>